<dbReference type="EMBL" id="CYGY02000067">
    <property type="protein sequence ID" value="SIT49005.1"/>
    <property type="molecule type" value="Genomic_DNA"/>
</dbReference>
<organism evidence="1 2">
    <name type="scientific">Paraburkholderia piptadeniae</name>
    <dbReference type="NCBI Taxonomy" id="1701573"/>
    <lineage>
        <taxon>Bacteria</taxon>
        <taxon>Pseudomonadati</taxon>
        <taxon>Pseudomonadota</taxon>
        <taxon>Betaproteobacteria</taxon>
        <taxon>Burkholderiales</taxon>
        <taxon>Burkholderiaceae</taxon>
        <taxon>Paraburkholderia</taxon>
    </lineage>
</organism>
<evidence type="ECO:0000313" key="1">
    <source>
        <dbReference type="EMBL" id="SIT49005.1"/>
    </source>
</evidence>
<comment type="caution">
    <text evidence="1">The sequence shown here is derived from an EMBL/GenBank/DDBJ whole genome shotgun (WGS) entry which is preliminary data.</text>
</comment>
<gene>
    <name evidence="1" type="ORF">BN2476_670057</name>
</gene>
<accession>A0A1N7SNG1</accession>
<dbReference type="AlphaFoldDB" id="A0A1N7SNG1"/>
<evidence type="ECO:0000313" key="2">
    <source>
        <dbReference type="Proteomes" id="UP000195569"/>
    </source>
</evidence>
<name>A0A1N7SNG1_9BURK</name>
<sequence length="66" mass="7826">MRDRGARREDSPSEGTRLFYDPKSEYLNEVFMTTRTDAVHKADYRTQASIALSTRSLVFVRYFDYH</sequence>
<proteinExistence type="predicted"/>
<keyword evidence="2" id="KW-1185">Reference proteome</keyword>
<reference evidence="1" key="1">
    <citation type="submission" date="2016-12" db="EMBL/GenBank/DDBJ databases">
        <authorList>
            <person name="Moulin L."/>
        </authorList>
    </citation>
    <scope>NUCLEOTIDE SEQUENCE [LARGE SCALE GENOMIC DNA]</scope>
    <source>
        <strain evidence="1">STM 7183</strain>
    </source>
</reference>
<protein>
    <submittedName>
        <fullName evidence="1">Uncharacterized protein</fullName>
    </submittedName>
</protein>
<dbReference type="Proteomes" id="UP000195569">
    <property type="component" value="Unassembled WGS sequence"/>
</dbReference>